<keyword evidence="3 4" id="KW-0413">Isomerase</keyword>
<comment type="catalytic activity">
    <reaction evidence="4">
        <text>L-alanine = D-alanine</text>
        <dbReference type="Rhea" id="RHEA:20249"/>
        <dbReference type="ChEBI" id="CHEBI:57416"/>
        <dbReference type="ChEBI" id="CHEBI:57972"/>
        <dbReference type="EC" id="5.1.1.1"/>
    </reaction>
</comment>
<feature type="modified residue" description="N6-(pyridoxal phosphate)lysine" evidence="4 5">
    <location>
        <position position="58"/>
    </location>
</feature>
<comment type="function">
    <text evidence="4">Catalyzes the interconversion of L-alanine and D-alanine. May also act on other amino acids.</text>
</comment>
<dbReference type="InterPro" id="IPR029066">
    <property type="entry name" value="PLP-binding_barrel"/>
</dbReference>
<evidence type="ECO:0000313" key="9">
    <source>
        <dbReference type="EMBL" id="KKW08147.1"/>
    </source>
</evidence>
<dbReference type="NCBIfam" id="TIGR00492">
    <property type="entry name" value="alr"/>
    <property type="match status" value="1"/>
</dbReference>
<reference evidence="9 10" key="1">
    <citation type="journal article" date="2015" name="Nature">
        <title>rRNA introns, odd ribosomes, and small enigmatic genomes across a large radiation of phyla.</title>
        <authorList>
            <person name="Brown C.T."/>
            <person name="Hug L.A."/>
            <person name="Thomas B.C."/>
            <person name="Sharon I."/>
            <person name="Castelle C.J."/>
            <person name="Singh A."/>
            <person name="Wilkins M.J."/>
            <person name="Williams K.H."/>
            <person name="Banfield J.F."/>
        </authorList>
    </citation>
    <scope>NUCLEOTIDE SEQUENCE [LARGE SCALE GENOMIC DNA]</scope>
</reference>
<feature type="binding site" evidence="4 6">
    <location>
        <position position="155"/>
    </location>
    <ligand>
        <name>substrate</name>
    </ligand>
</feature>
<feature type="binding site" evidence="4 6">
    <location>
        <position position="338"/>
    </location>
    <ligand>
        <name>substrate</name>
    </ligand>
</feature>
<dbReference type="GO" id="GO:0030632">
    <property type="term" value="P:D-alanine biosynthetic process"/>
    <property type="evidence" value="ECO:0007669"/>
    <property type="project" value="UniProtKB-UniRule"/>
</dbReference>
<dbReference type="SMART" id="SM01005">
    <property type="entry name" value="Ala_racemase_C"/>
    <property type="match status" value="1"/>
</dbReference>
<protein>
    <recommendedName>
        <fullName evidence="4">Alanine racemase</fullName>
        <ecNumber evidence="4">5.1.1.1</ecNumber>
    </recommendedName>
</protein>
<evidence type="ECO:0000259" key="8">
    <source>
        <dbReference type="SMART" id="SM01005"/>
    </source>
</evidence>
<dbReference type="SUPFAM" id="SSF51419">
    <property type="entry name" value="PLP-binding barrel"/>
    <property type="match status" value="1"/>
</dbReference>
<evidence type="ECO:0000256" key="7">
    <source>
        <dbReference type="SAM" id="MobiDB-lite"/>
    </source>
</evidence>
<proteinExistence type="inferred from homology"/>
<dbReference type="GO" id="GO:0008784">
    <property type="term" value="F:alanine racemase activity"/>
    <property type="evidence" value="ECO:0007669"/>
    <property type="project" value="UniProtKB-UniRule"/>
</dbReference>
<gene>
    <name evidence="9" type="ORF">UY44_C0017G0005</name>
</gene>
<dbReference type="PRINTS" id="PR00992">
    <property type="entry name" value="ALARACEMASE"/>
</dbReference>
<organism evidence="9 10">
    <name type="scientific">Candidatus Kaiserbacteria bacterium GW2011_GWA2_49_19</name>
    <dbReference type="NCBI Taxonomy" id="1618669"/>
    <lineage>
        <taxon>Bacteria</taxon>
        <taxon>Candidatus Kaiseribacteriota</taxon>
    </lineage>
</organism>
<evidence type="ECO:0000256" key="3">
    <source>
        <dbReference type="ARBA" id="ARBA00023235"/>
    </source>
</evidence>
<dbReference type="Pfam" id="PF01168">
    <property type="entry name" value="Ala_racemase_N"/>
    <property type="match status" value="1"/>
</dbReference>
<feature type="active site" description="Proton acceptor; specific for L-alanine" evidence="4">
    <location>
        <position position="290"/>
    </location>
</feature>
<dbReference type="PANTHER" id="PTHR30511:SF0">
    <property type="entry name" value="ALANINE RACEMASE, CATABOLIC-RELATED"/>
    <property type="match status" value="1"/>
</dbReference>
<feature type="active site" description="Proton acceptor; specific for D-alanine" evidence="4">
    <location>
        <position position="58"/>
    </location>
</feature>
<accession>A0A0G1XZT3</accession>
<dbReference type="PATRIC" id="fig|1618669.3.peg.520"/>
<name>A0A0G1XZT3_9BACT</name>
<evidence type="ECO:0000313" key="10">
    <source>
        <dbReference type="Proteomes" id="UP000033965"/>
    </source>
</evidence>
<dbReference type="InterPro" id="IPR001608">
    <property type="entry name" value="Ala_racemase_N"/>
</dbReference>
<dbReference type="EC" id="5.1.1.1" evidence="4"/>
<dbReference type="InterPro" id="IPR011079">
    <property type="entry name" value="Ala_racemase_C"/>
</dbReference>
<dbReference type="Gene3D" id="3.20.20.10">
    <property type="entry name" value="Alanine racemase"/>
    <property type="match status" value="1"/>
</dbReference>
<dbReference type="FunFam" id="3.20.20.10:FF:000002">
    <property type="entry name" value="Alanine racemase"/>
    <property type="match status" value="1"/>
</dbReference>
<dbReference type="Pfam" id="PF00842">
    <property type="entry name" value="Ala_racemase_C"/>
    <property type="match status" value="1"/>
</dbReference>
<feature type="domain" description="Alanine racemase C-terminal" evidence="8">
    <location>
        <begin position="269"/>
        <end position="397"/>
    </location>
</feature>
<dbReference type="SUPFAM" id="SSF50621">
    <property type="entry name" value="Alanine racemase C-terminal domain-like"/>
    <property type="match status" value="1"/>
</dbReference>
<evidence type="ECO:0000256" key="2">
    <source>
        <dbReference type="ARBA" id="ARBA00022898"/>
    </source>
</evidence>
<comment type="similarity">
    <text evidence="4">Belongs to the alanine racemase family.</text>
</comment>
<evidence type="ECO:0000256" key="4">
    <source>
        <dbReference type="HAMAP-Rule" id="MF_01201"/>
    </source>
</evidence>
<feature type="compositionally biased region" description="Basic and acidic residues" evidence="7">
    <location>
        <begin position="1"/>
        <end position="16"/>
    </location>
</feature>
<sequence>MCILGHDADKHPENMTKKRSQKQGLRTWIEIDTQALKNNYDEFRHLIAPKCLLMAVVKSNAYGHSLIDFSRAAENLGVDWLGVDSIVEAASLRKAGLHKSILVLGYTLQDRVENAPKNNISLTVADFPSLRNLKTVNRNGRKLKIHLKIDTGMHRQGFLVSEVPRVIKILKSGSLPVALEGVYTHFSSGKNPAFPSATSDQIKEFRKAIGLLESAGFKIPIKHAAATAGTILFPQSHFDLVRVGIGLQGLWPSKEVRGAFQRKVKLQPVLAWKTIVCQIKNLPKGARIGYDLTEELNRDSKVAVLPIGYWHGFPRALSSIGKVLINSSEAKVLGRVSMDMVSVDVTDVEKIKIGDEVTLIGKNGKLEVSVDDMAGMCSTSNYEIVTRLNPLMKRILI</sequence>
<comment type="caution">
    <text evidence="9">The sequence shown here is derived from an EMBL/GenBank/DDBJ whole genome shotgun (WGS) entry which is preliminary data.</text>
</comment>
<dbReference type="Gene3D" id="2.40.37.10">
    <property type="entry name" value="Lyase, Ornithine Decarboxylase, Chain A, domain 1"/>
    <property type="match status" value="1"/>
</dbReference>
<dbReference type="GO" id="GO:0005829">
    <property type="term" value="C:cytosol"/>
    <property type="evidence" value="ECO:0007669"/>
    <property type="project" value="TreeGrafter"/>
</dbReference>
<dbReference type="EMBL" id="LCPZ01000017">
    <property type="protein sequence ID" value="KKW08147.1"/>
    <property type="molecule type" value="Genomic_DNA"/>
</dbReference>
<dbReference type="InterPro" id="IPR009006">
    <property type="entry name" value="Ala_racemase/Decarboxylase_C"/>
</dbReference>
<dbReference type="GO" id="GO:0030170">
    <property type="term" value="F:pyridoxal phosphate binding"/>
    <property type="evidence" value="ECO:0007669"/>
    <property type="project" value="UniProtKB-UniRule"/>
</dbReference>
<evidence type="ECO:0000256" key="5">
    <source>
        <dbReference type="PIRSR" id="PIRSR600821-50"/>
    </source>
</evidence>
<dbReference type="Proteomes" id="UP000033965">
    <property type="component" value="Unassembled WGS sequence"/>
</dbReference>
<comment type="cofactor">
    <cofactor evidence="1 4 5">
        <name>pyridoxal 5'-phosphate</name>
        <dbReference type="ChEBI" id="CHEBI:597326"/>
    </cofactor>
</comment>
<evidence type="ECO:0000256" key="6">
    <source>
        <dbReference type="PIRSR" id="PIRSR600821-52"/>
    </source>
</evidence>
<dbReference type="CDD" id="cd00430">
    <property type="entry name" value="PLPDE_III_AR"/>
    <property type="match status" value="1"/>
</dbReference>
<dbReference type="AlphaFoldDB" id="A0A0G1XZT3"/>
<dbReference type="HAMAP" id="MF_01201">
    <property type="entry name" value="Ala_racemase"/>
    <property type="match status" value="1"/>
</dbReference>
<keyword evidence="2 4" id="KW-0663">Pyridoxal phosphate</keyword>
<dbReference type="PANTHER" id="PTHR30511">
    <property type="entry name" value="ALANINE RACEMASE"/>
    <property type="match status" value="1"/>
</dbReference>
<comment type="pathway">
    <text evidence="4">Amino-acid biosynthesis; D-alanine biosynthesis; D-alanine from L-alanine: step 1/1.</text>
</comment>
<feature type="region of interest" description="Disordered" evidence="7">
    <location>
        <begin position="1"/>
        <end position="20"/>
    </location>
</feature>
<dbReference type="InterPro" id="IPR000821">
    <property type="entry name" value="Ala_racemase"/>
</dbReference>
<dbReference type="UniPathway" id="UPA00042">
    <property type="reaction ID" value="UER00497"/>
</dbReference>
<evidence type="ECO:0000256" key="1">
    <source>
        <dbReference type="ARBA" id="ARBA00001933"/>
    </source>
</evidence>